<accession>A0AAU9INU7</accession>
<keyword evidence="3" id="KW-1185">Reference proteome</keyword>
<dbReference type="PANTHER" id="PTHR12436">
    <property type="entry name" value="80 KDA MCM3-ASSOCIATED PROTEIN"/>
    <property type="match status" value="1"/>
</dbReference>
<dbReference type="InterPro" id="IPR000717">
    <property type="entry name" value="PCI_dom"/>
</dbReference>
<dbReference type="Gene3D" id="1.25.40.990">
    <property type="match status" value="1"/>
</dbReference>
<protein>
    <recommendedName>
        <fullName evidence="1">PCI domain-containing protein</fullName>
    </recommendedName>
</protein>
<feature type="domain" description="PCI" evidence="1">
    <location>
        <begin position="288"/>
        <end position="451"/>
    </location>
</feature>
<dbReference type="EMBL" id="CAJZBQ010000013">
    <property type="protein sequence ID" value="CAG9315436.1"/>
    <property type="molecule type" value="Genomic_DNA"/>
</dbReference>
<dbReference type="InterPro" id="IPR045107">
    <property type="entry name" value="SAC3/GANP/THP3"/>
</dbReference>
<organism evidence="2 3">
    <name type="scientific">Blepharisma stoltei</name>
    <dbReference type="NCBI Taxonomy" id="1481888"/>
    <lineage>
        <taxon>Eukaryota</taxon>
        <taxon>Sar</taxon>
        <taxon>Alveolata</taxon>
        <taxon>Ciliophora</taxon>
        <taxon>Postciliodesmatophora</taxon>
        <taxon>Heterotrichea</taxon>
        <taxon>Heterotrichida</taxon>
        <taxon>Blepharismidae</taxon>
        <taxon>Blepharisma</taxon>
    </lineage>
</organism>
<dbReference type="InterPro" id="IPR005062">
    <property type="entry name" value="SAC3/GANP/THP3_conserved"/>
</dbReference>
<dbReference type="Proteomes" id="UP001162131">
    <property type="component" value="Unassembled WGS sequence"/>
</dbReference>
<proteinExistence type="predicted"/>
<dbReference type="PROSITE" id="PS50250">
    <property type="entry name" value="PCI"/>
    <property type="match status" value="1"/>
</dbReference>
<dbReference type="GO" id="GO:0005634">
    <property type="term" value="C:nucleus"/>
    <property type="evidence" value="ECO:0007669"/>
    <property type="project" value="TreeGrafter"/>
</dbReference>
<evidence type="ECO:0000313" key="2">
    <source>
        <dbReference type="EMBL" id="CAG9315436.1"/>
    </source>
</evidence>
<reference evidence="2" key="1">
    <citation type="submission" date="2021-09" db="EMBL/GenBank/DDBJ databases">
        <authorList>
            <consortium name="AG Swart"/>
            <person name="Singh M."/>
            <person name="Singh A."/>
            <person name="Seah K."/>
            <person name="Emmerich C."/>
        </authorList>
    </citation>
    <scope>NUCLEOTIDE SEQUENCE</scope>
    <source>
        <strain evidence="2">ATCC30299</strain>
    </source>
</reference>
<evidence type="ECO:0000313" key="3">
    <source>
        <dbReference type="Proteomes" id="UP001162131"/>
    </source>
</evidence>
<dbReference type="AlphaFoldDB" id="A0AAU9INU7"/>
<dbReference type="Pfam" id="PF03399">
    <property type="entry name" value="SAC3_GANP"/>
    <property type="match status" value="1"/>
</dbReference>
<evidence type="ECO:0000259" key="1">
    <source>
        <dbReference type="PROSITE" id="PS50250"/>
    </source>
</evidence>
<name>A0AAU9INU7_9CILI</name>
<comment type="caution">
    <text evidence="2">The sequence shown here is derived from an EMBL/GenBank/DDBJ whole genome shotgun (WGS) entry which is preliminary data.</text>
</comment>
<dbReference type="PANTHER" id="PTHR12436:SF4">
    <property type="entry name" value="LEUKOCYTE RECEPTOR CLUSTER MEMBER 8"/>
    <property type="match status" value="1"/>
</dbReference>
<gene>
    <name evidence="2" type="ORF">BSTOLATCC_MIC13206</name>
</gene>
<sequence>MDLPQKRSRFSEDKLKVVQDIYKRNQSNPMAPGGMKMPPPAQNFYMYQMPPQWPYPYAAPPMVPAPPLPQPPAQKPTASKLCTDSLKNFITKAFSKCQSDEERDYMEKQIKEIIQTAKNNNKFHLQDWNNTELPLLPREIIVMQMNSLPVQIQQPQVSRRKTRFQPVEIHDDPKPKKREKIEKIEKIEKSKSDNLESDWKIAGTCTDLEKQYFRLTSKPDPSTVRPEPILRKALAWFKDRWRRKEIKYEYFSDQLRSIRQDLTVQGIKDKFTVEVYQVHTRLALEAGDLDQCISCMSRLFELYDEGLSGKQAEFTAYRIIYFSLQQLYIQLEKCLKKLSVADKETEEIKHALALKSSLIHGNYHQVFRLRKIAPNMGAYMIDMFLQKLRKFSLLKIFKSYMPNVPLDFVSQELGFLNSLEAETFIKECGGVINAGIIETKESLAALNSNLG</sequence>